<reference evidence="1" key="1">
    <citation type="submission" date="2022-07" db="EMBL/GenBank/DDBJ databases">
        <title>Phylogenomic reconstructions and comparative analyses of Kickxellomycotina fungi.</title>
        <authorList>
            <person name="Reynolds N.K."/>
            <person name="Stajich J.E."/>
            <person name="Barry K."/>
            <person name="Grigoriev I.V."/>
            <person name="Crous P."/>
            <person name="Smith M.E."/>
        </authorList>
    </citation>
    <scope>NUCLEOTIDE SEQUENCE</scope>
    <source>
        <strain evidence="1">Benny 63K</strain>
    </source>
</reference>
<gene>
    <name evidence="1" type="primary">CTK1_1</name>
    <name evidence="1" type="ORF">LPJ66_005120</name>
</gene>
<dbReference type="EMBL" id="JANBPG010000677">
    <property type="protein sequence ID" value="KAJ1894561.1"/>
    <property type="molecule type" value="Genomic_DNA"/>
</dbReference>
<organism evidence="1 2">
    <name type="scientific">Kickxella alabastrina</name>
    <dbReference type="NCBI Taxonomy" id="61397"/>
    <lineage>
        <taxon>Eukaryota</taxon>
        <taxon>Fungi</taxon>
        <taxon>Fungi incertae sedis</taxon>
        <taxon>Zoopagomycota</taxon>
        <taxon>Kickxellomycotina</taxon>
        <taxon>Kickxellomycetes</taxon>
        <taxon>Kickxellales</taxon>
        <taxon>Kickxellaceae</taxon>
        <taxon>Kickxella</taxon>
    </lineage>
</organism>
<keyword evidence="1" id="KW-0808">Transferase</keyword>
<comment type="caution">
    <text evidence="1">The sequence shown here is derived from an EMBL/GenBank/DDBJ whole genome shotgun (WGS) entry which is preliminary data.</text>
</comment>
<evidence type="ECO:0000313" key="2">
    <source>
        <dbReference type="Proteomes" id="UP001150581"/>
    </source>
</evidence>
<name>A0ACC1IHT0_9FUNG</name>
<dbReference type="EC" id="2.7.11.2" evidence="1"/>
<keyword evidence="2" id="KW-1185">Reference proteome</keyword>
<keyword evidence="1" id="KW-0418">Kinase</keyword>
<protein>
    <submittedName>
        <fullName evidence="1">Kinase subunit of RNA polymerase II carboxy-terminal domain kinase I</fullName>
        <ecNumber evidence="1">2.7.11.2</ecNumber>
    </submittedName>
</protein>
<accession>A0ACC1IHT0</accession>
<dbReference type="Proteomes" id="UP001150581">
    <property type="component" value="Unassembled WGS sequence"/>
</dbReference>
<sequence length="122" mass="13540">MSVGTGDGGFGTPMTPATPRARCPPEGIQLYIRISMVGEGTYGKVYKARNRETGQVVALKRMRIDLDREGFPITAMREIRLLKQLQHPNITQVLDVVPESGNAVYVVMEYMDYDLSGLISHP</sequence>
<evidence type="ECO:0000313" key="1">
    <source>
        <dbReference type="EMBL" id="KAJ1894561.1"/>
    </source>
</evidence>
<feature type="non-terminal residue" evidence="1">
    <location>
        <position position="122"/>
    </location>
</feature>
<proteinExistence type="predicted"/>